<dbReference type="AlphaFoldDB" id="A0A0B7NYR6"/>
<proteinExistence type="predicted"/>
<reference evidence="2" key="1">
    <citation type="submission" date="2014-08" db="EMBL/GenBank/DDBJ databases">
        <authorList>
            <person name="Falentin Helene"/>
        </authorList>
    </citation>
    <scope>NUCLEOTIDE SEQUENCE</scope>
</reference>
<sequence>MGEIMRHTILSADFAAPLSAWLLLAAWCAAAVAGASWALGRRS</sequence>
<evidence type="ECO:0000256" key="1">
    <source>
        <dbReference type="SAM" id="Phobius"/>
    </source>
</evidence>
<feature type="transmembrane region" description="Helical" evidence="1">
    <location>
        <begin position="20"/>
        <end position="40"/>
    </location>
</feature>
<dbReference type="EMBL" id="LM676386">
    <property type="protein sequence ID" value="CEP25788.1"/>
    <property type="molecule type" value="Genomic_DNA"/>
</dbReference>
<name>A0A0B7NYR6_PROFF</name>
<keyword evidence="1" id="KW-0812">Transmembrane</keyword>
<organism evidence="2">
    <name type="scientific">Propionibacterium freudenreichii subsp. freudenreichii</name>
    <dbReference type="NCBI Taxonomy" id="66712"/>
    <lineage>
        <taxon>Bacteria</taxon>
        <taxon>Bacillati</taxon>
        <taxon>Actinomycetota</taxon>
        <taxon>Actinomycetes</taxon>
        <taxon>Propionibacteriales</taxon>
        <taxon>Propionibacteriaceae</taxon>
        <taxon>Propionibacterium</taxon>
    </lineage>
</organism>
<accession>A0A0B7NYR6</accession>
<keyword evidence="1" id="KW-0472">Membrane</keyword>
<evidence type="ECO:0000313" key="2">
    <source>
        <dbReference type="EMBL" id="CEP25788.1"/>
    </source>
</evidence>
<keyword evidence="1" id="KW-1133">Transmembrane helix</keyword>
<protein>
    <submittedName>
        <fullName evidence="2">Uncharacterized protein</fullName>
    </submittedName>
</protein>
<gene>
    <name evidence="2" type="ORF">PFCIRM138_02380</name>
</gene>